<sequence length="429" mass="45807">GPGAGRQLAAEAERTREPATGGGADLLAGGRLGGARQRPGARRQGPVEEAVGAGLHSAGGEIRQEAVHMADSVHGGLRGHRIPHVQVHPRGHTRPRAQPPGGRRRRGGHRGEPGVGAAEERRRGRAARVPRGGPGSRWRRGEQRGHVPGGDAQDGERGSDSGAVRRGAGPHGEQLLHLPRLGDQRSWRRAPRGDPGDHGRRGARALRHAPLGARGSRLRVLRRAPVGRVGATRRHRRCDCRGLPRVAAAAVQRQPGQRLCGGLSRCAPPLPRQSGVVAPQMAPAPARVAVEVCASDGAKGGHRLGIGDWSTTMKRRSPPPSYSGHRLGLVRECTTFNMMCKRCFVRRPAHPGVCTCSSGSPALPKSSGIEKIWDVWECLWGSWWSWGVQGGPLPRGCGDPPPRGIACTLDAARRVHVPPRRPRRLGWAL</sequence>
<feature type="non-terminal residue" evidence="2">
    <location>
        <position position="1"/>
    </location>
</feature>
<dbReference type="EMBL" id="CAUYUJ010022683">
    <property type="protein sequence ID" value="CAK0911992.1"/>
    <property type="molecule type" value="Genomic_DNA"/>
</dbReference>
<evidence type="ECO:0000256" key="1">
    <source>
        <dbReference type="SAM" id="MobiDB-lite"/>
    </source>
</evidence>
<feature type="region of interest" description="Disordered" evidence="1">
    <location>
        <begin position="1"/>
        <end position="60"/>
    </location>
</feature>
<feature type="compositionally biased region" description="Low complexity" evidence="1">
    <location>
        <begin position="25"/>
        <end position="44"/>
    </location>
</feature>
<name>A0ABN9YGI1_9DINO</name>
<evidence type="ECO:0000313" key="2">
    <source>
        <dbReference type="EMBL" id="CAK0911992.1"/>
    </source>
</evidence>
<reference evidence="2" key="1">
    <citation type="submission" date="2023-10" db="EMBL/GenBank/DDBJ databases">
        <authorList>
            <person name="Chen Y."/>
            <person name="Shah S."/>
            <person name="Dougan E. K."/>
            <person name="Thang M."/>
            <person name="Chan C."/>
        </authorList>
    </citation>
    <scope>NUCLEOTIDE SEQUENCE [LARGE SCALE GENOMIC DNA]</scope>
</reference>
<feature type="compositionally biased region" description="Basic residues" evidence="1">
    <location>
        <begin position="82"/>
        <end position="95"/>
    </location>
</feature>
<feature type="compositionally biased region" description="Basic and acidic residues" evidence="1">
    <location>
        <begin position="180"/>
        <end position="200"/>
    </location>
</feature>
<accession>A0ABN9YGI1</accession>
<gene>
    <name evidence="2" type="ORF">PCOR1329_LOCUS85696</name>
</gene>
<dbReference type="Proteomes" id="UP001189429">
    <property type="component" value="Unassembled WGS sequence"/>
</dbReference>
<evidence type="ECO:0000313" key="3">
    <source>
        <dbReference type="Proteomes" id="UP001189429"/>
    </source>
</evidence>
<protein>
    <submittedName>
        <fullName evidence="2">Uncharacterized protein</fullName>
    </submittedName>
</protein>
<keyword evidence="3" id="KW-1185">Reference proteome</keyword>
<feature type="region of interest" description="Disordered" evidence="1">
    <location>
        <begin position="82"/>
        <end position="207"/>
    </location>
</feature>
<proteinExistence type="predicted"/>
<comment type="caution">
    <text evidence="2">The sequence shown here is derived from an EMBL/GenBank/DDBJ whole genome shotgun (WGS) entry which is preliminary data.</text>
</comment>
<organism evidence="2 3">
    <name type="scientific">Prorocentrum cordatum</name>
    <dbReference type="NCBI Taxonomy" id="2364126"/>
    <lineage>
        <taxon>Eukaryota</taxon>
        <taxon>Sar</taxon>
        <taxon>Alveolata</taxon>
        <taxon>Dinophyceae</taxon>
        <taxon>Prorocentrales</taxon>
        <taxon>Prorocentraceae</taxon>
        <taxon>Prorocentrum</taxon>
    </lineage>
</organism>